<dbReference type="EMBL" id="FQZB01000004">
    <property type="protein sequence ID" value="SHI71174.1"/>
    <property type="molecule type" value="Genomic_DNA"/>
</dbReference>
<sequence>MTNKKQENKSKATNLGIVFGTSLGIIFGIIFNEFTLCFIIGISAGLTIGSMYDLRDKKNDYKEVTKN</sequence>
<gene>
    <name evidence="2" type="ORF">SAMN02745163_00695</name>
</gene>
<proteinExistence type="predicted"/>
<dbReference type="OrthoDB" id="1935174at2"/>
<organism evidence="2 3">
    <name type="scientific">Clostridium cavendishii DSM 21758</name>
    <dbReference type="NCBI Taxonomy" id="1121302"/>
    <lineage>
        <taxon>Bacteria</taxon>
        <taxon>Bacillati</taxon>
        <taxon>Bacillota</taxon>
        <taxon>Clostridia</taxon>
        <taxon>Eubacteriales</taxon>
        <taxon>Clostridiaceae</taxon>
        <taxon>Clostridium</taxon>
    </lineage>
</organism>
<protein>
    <submittedName>
        <fullName evidence="2">Uncharacterized protein</fullName>
    </submittedName>
</protein>
<accession>A0A1M6DD11</accession>
<evidence type="ECO:0000313" key="3">
    <source>
        <dbReference type="Proteomes" id="UP000184310"/>
    </source>
</evidence>
<feature type="transmembrane region" description="Helical" evidence="1">
    <location>
        <begin position="12"/>
        <end position="30"/>
    </location>
</feature>
<keyword evidence="3" id="KW-1185">Reference proteome</keyword>
<reference evidence="2 3" key="1">
    <citation type="submission" date="2016-11" db="EMBL/GenBank/DDBJ databases">
        <authorList>
            <person name="Jaros S."/>
            <person name="Januszkiewicz K."/>
            <person name="Wedrychowicz H."/>
        </authorList>
    </citation>
    <scope>NUCLEOTIDE SEQUENCE [LARGE SCALE GENOMIC DNA]</scope>
    <source>
        <strain evidence="2 3">DSM 21758</strain>
    </source>
</reference>
<feature type="transmembrane region" description="Helical" evidence="1">
    <location>
        <begin position="36"/>
        <end position="54"/>
    </location>
</feature>
<dbReference type="Proteomes" id="UP000184310">
    <property type="component" value="Unassembled WGS sequence"/>
</dbReference>
<evidence type="ECO:0000313" key="2">
    <source>
        <dbReference type="EMBL" id="SHI71174.1"/>
    </source>
</evidence>
<name>A0A1M6DD11_9CLOT</name>
<dbReference type="RefSeq" id="WP_072985278.1">
    <property type="nucleotide sequence ID" value="NZ_FQZB01000004.1"/>
</dbReference>
<keyword evidence="1" id="KW-0472">Membrane</keyword>
<keyword evidence="1" id="KW-1133">Transmembrane helix</keyword>
<dbReference type="STRING" id="1121302.SAMN02745163_00695"/>
<evidence type="ECO:0000256" key="1">
    <source>
        <dbReference type="SAM" id="Phobius"/>
    </source>
</evidence>
<dbReference type="AlphaFoldDB" id="A0A1M6DD11"/>
<keyword evidence="1" id="KW-0812">Transmembrane</keyword>